<name>A0ABU2BUW2_9ACTN</name>
<comment type="caution">
    <text evidence="7">The sequence shown here is derived from an EMBL/GenBank/DDBJ whole genome shotgun (WGS) entry which is preliminary data.</text>
</comment>
<evidence type="ECO:0000313" key="7">
    <source>
        <dbReference type="EMBL" id="MDR7361814.1"/>
    </source>
</evidence>
<dbReference type="RefSeq" id="WP_310300346.1">
    <property type="nucleotide sequence ID" value="NZ_BAAAPS010000008.1"/>
</dbReference>
<feature type="binding site" evidence="4">
    <location>
        <position position="262"/>
    </location>
    <ligand>
        <name>S-adenosyl-L-methionine</name>
        <dbReference type="ChEBI" id="CHEBI:59789"/>
    </ligand>
</feature>
<evidence type="ECO:0000256" key="5">
    <source>
        <dbReference type="PROSITE-ProRule" id="PRU10015"/>
    </source>
</evidence>
<dbReference type="SUPFAM" id="SSF53335">
    <property type="entry name" value="S-adenosyl-L-methionine-dependent methyltransferases"/>
    <property type="match status" value="1"/>
</dbReference>
<keyword evidence="3 4" id="KW-0949">S-adenosyl-L-methionine</keyword>
<feature type="active site" evidence="5">
    <location>
        <position position="332"/>
    </location>
</feature>
<keyword evidence="1 4" id="KW-0489">Methyltransferase</keyword>
<evidence type="ECO:0000256" key="3">
    <source>
        <dbReference type="ARBA" id="ARBA00022691"/>
    </source>
</evidence>
<accession>A0ABU2BUW2</accession>
<sequence length="376" mass="39963">MQCGYWDAGLCRSCTWLETPYADQVAAKQRAAAAALGEWAVEWLPPVTGPEEGFRTKAKMVVAGTVEAPTLGILAADGRGTDLRACGLHDPRLQAALPVLAALVTRAALTPYSVPERSGELKHVIVTVAPDGGLMVRLVLRSTESVARIEKHLPWLRAELPDLRVLSVNLQPAHAAVLEGEREDLLLGESLPIGLDGADGVTLHLGPRSFFQTNTGIAAALYREAVAWTSSLEVRTVWDLYCGVGGFALHLARPGRSVHGVEVSPQAVEAARTSAAEAGVAATFEAGDATAWIEGREVADLVVVNPPRRGLGADLTAALEAARPSYLLYSSCNPATLGRDLAAMPSLVPVRARVFDMFPQTGHQEVLVLCRADRGH</sequence>
<dbReference type="InterPro" id="IPR030390">
    <property type="entry name" value="MeTrfase_TrmA_AS"/>
</dbReference>
<dbReference type="InterPro" id="IPR041698">
    <property type="entry name" value="Methyltransf_25"/>
</dbReference>
<gene>
    <name evidence="7" type="ORF">J2S63_001367</name>
</gene>
<evidence type="ECO:0000259" key="6">
    <source>
        <dbReference type="Pfam" id="PF13649"/>
    </source>
</evidence>
<dbReference type="InterPro" id="IPR029063">
    <property type="entry name" value="SAM-dependent_MTases_sf"/>
</dbReference>
<comment type="similarity">
    <text evidence="4">Belongs to the class I-like SAM-binding methyltransferase superfamily. RNA M5U methyltransferase family.</text>
</comment>
<feature type="binding site" evidence="4">
    <location>
        <position position="305"/>
    </location>
    <ligand>
        <name>S-adenosyl-L-methionine</name>
        <dbReference type="ChEBI" id="CHEBI:59789"/>
    </ligand>
</feature>
<dbReference type="CDD" id="cd02440">
    <property type="entry name" value="AdoMet_MTases"/>
    <property type="match status" value="1"/>
</dbReference>
<organism evidence="7 8">
    <name type="scientific">Nocardioides marmoribigeumensis</name>
    <dbReference type="NCBI Taxonomy" id="433649"/>
    <lineage>
        <taxon>Bacteria</taxon>
        <taxon>Bacillati</taxon>
        <taxon>Actinomycetota</taxon>
        <taxon>Actinomycetes</taxon>
        <taxon>Propionibacteriales</taxon>
        <taxon>Nocardioidaceae</taxon>
        <taxon>Nocardioides</taxon>
    </lineage>
</organism>
<dbReference type="Pfam" id="PF13649">
    <property type="entry name" value="Methyltransf_25"/>
    <property type="match status" value="1"/>
</dbReference>
<feature type="domain" description="Methyltransferase" evidence="6">
    <location>
        <begin position="237"/>
        <end position="304"/>
    </location>
</feature>
<feature type="binding site" evidence="4">
    <location>
        <position position="212"/>
    </location>
    <ligand>
        <name>S-adenosyl-L-methionine</name>
        <dbReference type="ChEBI" id="CHEBI:59789"/>
    </ligand>
</feature>
<evidence type="ECO:0000256" key="1">
    <source>
        <dbReference type="ARBA" id="ARBA00022603"/>
    </source>
</evidence>
<dbReference type="InterPro" id="IPR010280">
    <property type="entry name" value="U5_MeTrfase_fam"/>
</dbReference>
<dbReference type="Proteomes" id="UP001183648">
    <property type="component" value="Unassembled WGS sequence"/>
</dbReference>
<dbReference type="PANTHER" id="PTHR11061:SF30">
    <property type="entry name" value="TRNA (URACIL(54)-C(5))-METHYLTRANSFERASE"/>
    <property type="match status" value="1"/>
</dbReference>
<feature type="binding site" evidence="4">
    <location>
        <position position="241"/>
    </location>
    <ligand>
        <name>S-adenosyl-L-methionine</name>
        <dbReference type="ChEBI" id="CHEBI:59789"/>
    </ligand>
</feature>
<evidence type="ECO:0000313" key="8">
    <source>
        <dbReference type="Proteomes" id="UP001183648"/>
    </source>
</evidence>
<dbReference type="GO" id="GO:0008168">
    <property type="term" value="F:methyltransferase activity"/>
    <property type="evidence" value="ECO:0007669"/>
    <property type="project" value="UniProtKB-KW"/>
</dbReference>
<dbReference type="PROSITE" id="PS01230">
    <property type="entry name" value="TRMA_1"/>
    <property type="match status" value="1"/>
</dbReference>
<feature type="active site" description="Nucleophile" evidence="4">
    <location>
        <position position="332"/>
    </location>
</feature>
<keyword evidence="2 4" id="KW-0808">Transferase</keyword>
<dbReference type="EMBL" id="JAVDYG010000001">
    <property type="protein sequence ID" value="MDR7361814.1"/>
    <property type="molecule type" value="Genomic_DNA"/>
</dbReference>
<dbReference type="Gene3D" id="2.40.50.1070">
    <property type="match status" value="1"/>
</dbReference>
<evidence type="ECO:0000256" key="4">
    <source>
        <dbReference type="PROSITE-ProRule" id="PRU01024"/>
    </source>
</evidence>
<keyword evidence="8" id="KW-1185">Reference proteome</keyword>
<dbReference type="GO" id="GO:0032259">
    <property type="term" value="P:methylation"/>
    <property type="evidence" value="ECO:0007669"/>
    <property type="project" value="UniProtKB-KW"/>
</dbReference>
<dbReference type="Gene3D" id="3.40.50.150">
    <property type="entry name" value="Vaccinia Virus protein VP39"/>
    <property type="match status" value="1"/>
</dbReference>
<reference evidence="7 8" key="1">
    <citation type="submission" date="2023-07" db="EMBL/GenBank/DDBJ databases">
        <title>Sequencing the genomes of 1000 actinobacteria strains.</title>
        <authorList>
            <person name="Klenk H.-P."/>
        </authorList>
    </citation>
    <scope>NUCLEOTIDE SEQUENCE [LARGE SCALE GENOMIC DNA]</scope>
    <source>
        <strain evidence="7 8">DSM 19426</strain>
    </source>
</reference>
<protein>
    <submittedName>
        <fullName evidence="7">23S rRNA (Uracil747-C5)-methyltransferase</fullName>
        <ecNumber evidence="7">2.1.1.189</ecNumber>
    </submittedName>
</protein>
<dbReference type="PROSITE" id="PS51687">
    <property type="entry name" value="SAM_MT_RNA_M5U"/>
    <property type="match status" value="1"/>
</dbReference>
<evidence type="ECO:0000256" key="2">
    <source>
        <dbReference type="ARBA" id="ARBA00022679"/>
    </source>
</evidence>
<dbReference type="EC" id="2.1.1.189" evidence="7"/>
<proteinExistence type="inferred from homology"/>
<dbReference type="PANTHER" id="PTHR11061">
    <property type="entry name" value="RNA M5U METHYLTRANSFERASE"/>
    <property type="match status" value="1"/>
</dbReference>